<dbReference type="PANTHER" id="PTHR43056:SF5">
    <property type="entry name" value="PEPTIDASE S9 PROLYL OLIGOPEPTIDASE CATALYTIC DOMAIN-CONTAINING PROTEIN"/>
    <property type="match status" value="1"/>
</dbReference>
<dbReference type="SUPFAM" id="SSF69322">
    <property type="entry name" value="Tricorn protease domain 2"/>
    <property type="match status" value="1"/>
</dbReference>
<dbReference type="Proteomes" id="UP000046395">
    <property type="component" value="Unassembled WGS sequence"/>
</dbReference>
<dbReference type="InterPro" id="IPR001375">
    <property type="entry name" value="Peptidase_S9_cat"/>
</dbReference>
<dbReference type="AlphaFoldDB" id="A0A5S6QR72"/>
<dbReference type="Gene3D" id="2.120.10.30">
    <property type="entry name" value="TolB, C-terminal domain"/>
    <property type="match status" value="1"/>
</dbReference>
<proteinExistence type="predicted"/>
<dbReference type="GO" id="GO:0006508">
    <property type="term" value="P:proteolysis"/>
    <property type="evidence" value="ECO:0007669"/>
    <property type="project" value="InterPro"/>
</dbReference>
<dbReference type="InterPro" id="IPR050585">
    <property type="entry name" value="Xaa-Pro_dipeptidyl-ppase/CocE"/>
</dbReference>
<evidence type="ECO:0000256" key="1">
    <source>
        <dbReference type="SAM" id="Phobius"/>
    </source>
</evidence>
<keyword evidence="1" id="KW-0812">Transmembrane</keyword>
<evidence type="ECO:0000313" key="4">
    <source>
        <dbReference type="WBParaSite" id="TMUE_2000009653.1"/>
    </source>
</evidence>
<protein>
    <submittedName>
        <fullName evidence="4">Peptidase S9 prolyl oligopeptidase catalytic domain-containing protein</fullName>
    </submittedName>
</protein>
<sequence length="621" mass="69849">MATRTSPYGLWESSITSSYITNIGRVFLELRVDPTEAGKGIVYWLERRLLEGGRGVVCSKVVGGETLEWTPRDYSVSSSVHEYGGGSFFVHKGVLYFICARDNLFYKQTAHNEPPLPLIESNSTSRYADGFFALNGIYCVREDHGEKAVKNLIVRIDLVIGKEVLIADGADFYSGPQVSPNGKSIVWMQWNFPNMPWDSTEVWMANLGEDGSVTAGTARKVLFKNAVSYMQPKFSDDGDMYFLADESNWWNLYKYSDIGAHKNLTPVDREVGGPQWQLGESAYSFDPTGTGDLAIICDGELNIVNRKSDLCYRQETGYFEHSYIAFGQDRCIYCIAGDAKKFQAIIRWNVLYGLTDVIERVHEELDEQLISVPELIAFPAALREIEKEEDSTTVYGYFYNPVNPLYKPIRGTLPPLLVLAHGGPTGRCSRCLDLRVQYYTSRGFAVLNVDYRGSSGYGRQYRELLKTKLGIYDVDDCCTGALYLAREGKVDPNMLWRFSTLVFAITALAILLLCKSLAISTYRERSPVNFVERIKAPVAFFHGTNDTIVPVAQIKLMHEMLKRKGLKTSLVLFEGEGHGYRTECNIRTALDGEYSFFCQALNINEGRLSRQESISYGTSSV</sequence>
<dbReference type="PANTHER" id="PTHR43056">
    <property type="entry name" value="PEPTIDASE S9 PROLYL OLIGOPEPTIDASE"/>
    <property type="match status" value="1"/>
</dbReference>
<name>A0A5S6QR72_TRIMR</name>
<feature type="domain" description="Peptidase S9 prolyl oligopeptidase catalytic" evidence="2">
    <location>
        <begin position="521"/>
        <end position="602"/>
    </location>
</feature>
<dbReference type="STRING" id="70415.A0A5S6QR72"/>
<dbReference type="Gene3D" id="3.40.50.1820">
    <property type="entry name" value="alpha/beta hydrolase"/>
    <property type="match status" value="2"/>
</dbReference>
<feature type="transmembrane region" description="Helical" evidence="1">
    <location>
        <begin position="494"/>
        <end position="514"/>
    </location>
</feature>
<keyword evidence="1" id="KW-0472">Membrane</keyword>
<accession>A0A5S6QR72</accession>
<organism evidence="3 4">
    <name type="scientific">Trichuris muris</name>
    <name type="common">Mouse whipworm</name>
    <dbReference type="NCBI Taxonomy" id="70415"/>
    <lineage>
        <taxon>Eukaryota</taxon>
        <taxon>Metazoa</taxon>
        <taxon>Ecdysozoa</taxon>
        <taxon>Nematoda</taxon>
        <taxon>Enoplea</taxon>
        <taxon>Dorylaimia</taxon>
        <taxon>Trichinellida</taxon>
        <taxon>Trichuridae</taxon>
        <taxon>Trichuris</taxon>
    </lineage>
</organism>
<keyword evidence="1" id="KW-1133">Transmembrane helix</keyword>
<dbReference type="WBParaSite" id="TMUE_2000009653.1">
    <property type="protein sequence ID" value="TMUE_2000009653.1"/>
    <property type="gene ID" value="WBGene00300671"/>
</dbReference>
<dbReference type="InterPro" id="IPR029058">
    <property type="entry name" value="AB_hydrolase_fold"/>
</dbReference>
<dbReference type="SUPFAM" id="SSF53474">
    <property type="entry name" value="alpha/beta-Hydrolases"/>
    <property type="match status" value="1"/>
</dbReference>
<feature type="domain" description="Peptidase S9 prolyl oligopeptidase catalytic" evidence="2">
    <location>
        <begin position="433"/>
        <end position="494"/>
    </location>
</feature>
<keyword evidence="3" id="KW-1185">Reference proteome</keyword>
<reference evidence="4" key="1">
    <citation type="submission" date="2019-12" db="UniProtKB">
        <authorList>
            <consortium name="WormBaseParasite"/>
        </authorList>
    </citation>
    <scope>IDENTIFICATION</scope>
</reference>
<evidence type="ECO:0000313" key="3">
    <source>
        <dbReference type="Proteomes" id="UP000046395"/>
    </source>
</evidence>
<dbReference type="GO" id="GO:0008236">
    <property type="term" value="F:serine-type peptidase activity"/>
    <property type="evidence" value="ECO:0007669"/>
    <property type="project" value="InterPro"/>
</dbReference>
<evidence type="ECO:0000259" key="2">
    <source>
        <dbReference type="Pfam" id="PF00326"/>
    </source>
</evidence>
<dbReference type="Pfam" id="PF00326">
    <property type="entry name" value="Peptidase_S9"/>
    <property type="match status" value="2"/>
</dbReference>
<dbReference type="InterPro" id="IPR011042">
    <property type="entry name" value="6-blade_b-propeller_TolB-like"/>
</dbReference>